<dbReference type="RefSeq" id="WP_107008240.1">
    <property type="nucleotide sequence ID" value="NZ_JBHRSF010000007.1"/>
</dbReference>
<accession>A0A371YQ49</accession>
<gene>
    <name evidence="2" type="ORF">ACFODO_04205</name>
    <name evidence="3" type="ORF">C9E89_010620</name>
</gene>
<reference evidence="2" key="1">
    <citation type="journal article" date="2014" name="Int. J. Syst. Evol. Microbiol.">
        <title>Complete genome of a new Firmicutes species belonging to the dominant human colonic microbiota ('Ruminococcus bicirculans') reveals two chromosomes and a selective capacity to utilize plant glucans.</title>
        <authorList>
            <consortium name="NISC Comparative Sequencing Program"/>
            <person name="Wegmann U."/>
            <person name="Louis P."/>
            <person name="Goesmann A."/>
            <person name="Henrissat B."/>
            <person name="Duncan S.H."/>
            <person name="Flint H.J."/>
        </authorList>
    </citation>
    <scope>NUCLEOTIDE SEQUENCE</scope>
    <source>
        <strain evidence="2">KCTC 62575</strain>
    </source>
</reference>
<keyword evidence="5" id="KW-1185">Reference proteome</keyword>
<proteinExistence type="predicted"/>
<evidence type="ECO:0000313" key="3">
    <source>
        <dbReference type="EMBL" id="RFC83595.1"/>
    </source>
</evidence>
<organism evidence="3 4">
    <name type="scientific">Acinetobacter sichuanensis</name>
    <dbReference type="NCBI Taxonomy" id="2136183"/>
    <lineage>
        <taxon>Bacteria</taxon>
        <taxon>Pseudomonadati</taxon>
        <taxon>Pseudomonadota</taxon>
        <taxon>Gammaproteobacteria</taxon>
        <taxon>Moraxellales</taxon>
        <taxon>Moraxellaceae</taxon>
        <taxon>Acinetobacter</taxon>
    </lineage>
</organism>
<comment type="caution">
    <text evidence="3">The sequence shown here is derived from an EMBL/GenBank/DDBJ whole genome shotgun (WGS) entry which is preliminary data.</text>
</comment>
<evidence type="ECO:0000256" key="1">
    <source>
        <dbReference type="SAM" id="SignalP"/>
    </source>
</evidence>
<feature type="chain" id="PRO_5016761221" evidence="1">
    <location>
        <begin position="22"/>
        <end position="131"/>
    </location>
</feature>
<dbReference type="EMBL" id="PYIX02000015">
    <property type="protein sequence ID" value="RFC83595.1"/>
    <property type="molecule type" value="Genomic_DNA"/>
</dbReference>
<reference evidence="2" key="4">
    <citation type="submission" date="2024-09" db="EMBL/GenBank/DDBJ databases">
        <authorList>
            <person name="Sun Q."/>
            <person name="Mori K."/>
        </authorList>
    </citation>
    <scope>NUCLEOTIDE SEQUENCE</scope>
    <source>
        <strain evidence="2">KCTC 62575</strain>
    </source>
</reference>
<feature type="signal peptide" evidence="1">
    <location>
        <begin position="1"/>
        <end position="21"/>
    </location>
</feature>
<keyword evidence="1" id="KW-0732">Signal</keyword>
<dbReference type="EMBL" id="JBHRSF010000007">
    <property type="protein sequence ID" value="MFC2994485.1"/>
    <property type="molecule type" value="Genomic_DNA"/>
</dbReference>
<evidence type="ECO:0000313" key="4">
    <source>
        <dbReference type="Proteomes" id="UP000240957"/>
    </source>
</evidence>
<reference evidence="3 4" key="2">
    <citation type="submission" date="2018-08" db="EMBL/GenBank/DDBJ databases">
        <title>The draft genome of Acinetobacter sichuanensis strain WCHAc060041.</title>
        <authorList>
            <person name="Qin J."/>
            <person name="Feng Y."/>
            <person name="Zong Z."/>
        </authorList>
    </citation>
    <scope>NUCLEOTIDE SEQUENCE [LARGE SCALE GENOMIC DNA]</scope>
    <source>
        <strain evidence="3 4">WCHAc060041</strain>
    </source>
</reference>
<dbReference type="Proteomes" id="UP000240957">
    <property type="component" value="Unassembled WGS sequence"/>
</dbReference>
<dbReference type="Proteomes" id="UP001595455">
    <property type="component" value="Unassembled WGS sequence"/>
</dbReference>
<evidence type="ECO:0000313" key="5">
    <source>
        <dbReference type="Proteomes" id="UP001595455"/>
    </source>
</evidence>
<sequence length="131" mass="15133">MKKNIMIILSLLSLNSTYVFANAYEDSFKNTIATQATANDFIKNYEITLTELEKKIENWQAKPDESPEVWFPICVGYENMVTILKNNEKYKKQFNESSFAAAMSFDETVENYKTEVEHATDLCQKAKKALH</sequence>
<dbReference type="OrthoDB" id="6690783at2"/>
<protein>
    <submittedName>
        <fullName evidence="3">Uncharacterized protein</fullName>
    </submittedName>
</protein>
<reference evidence="5" key="3">
    <citation type="journal article" date="2019" name="Int. J. Syst. Evol. Microbiol.">
        <title>The Global Catalogue of Microorganisms (GCM) 10K type strain sequencing project: providing services to taxonomists for standard genome sequencing and annotation.</title>
        <authorList>
            <consortium name="The Broad Institute Genomics Platform"/>
            <consortium name="The Broad Institute Genome Sequencing Center for Infectious Disease"/>
            <person name="Wu L."/>
            <person name="Ma J."/>
        </authorList>
    </citation>
    <scope>NUCLEOTIDE SEQUENCE [LARGE SCALE GENOMIC DNA]</scope>
    <source>
        <strain evidence="5">KCTC 62575</strain>
    </source>
</reference>
<evidence type="ECO:0000313" key="2">
    <source>
        <dbReference type="EMBL" id="MFC2994485.1"/>
    </source>
</evidence>
<name>A0A371YQ49_9GAMM</name>
<dbReference type="AlphaFoldDB" id="A0A371YQ49"/>